<dbReference type="Pfam" id="PF11174">
    <property type="entry name" value="DUF2970"/>
    <property type="match status" value="1"/>
</dbReference>
<keyword evidence="1" id="KW-0812">Transmembrane</keyword>
<organism evidence="2 4">
    <name type="scientific">Crenobacter cavernae</name>
    <dbReference type="NCBI Taxonomy" id="2290923"/>
    <lineage>
        <taxon>Bacteria</taxon>
        <taxon>Pseudomonadati</taxon>
        <taxon>Pseudomonadota</taxon>
        <taxon>Betaproteobacteria</taxon>
        <taxon>Neisseriales</taxon>
        <taxon>Neisseriaceae</taxon>
        <taxon>Crenobacter</taxon>
    </lineage>
</organism>
<reference evidence="3 5" key="2">
    <citation type="submission" date="2018-10" db="EMBL/GenBank/DDBJ databases">
        <title>Draft genome of Fastidiocella sp. strain 375T, a bacterium isolated from a karstic cave dripping water.</title>
        <authorList>
            <person name="Coelho C."/>
            <person name="Verissimo A."/>
            <person name="Tiago I."/>
        </authorList>
    </citation>
    <scope>NUCLEOTIDE SEQUENCE [LARGE SCALE GENOMIC DNA]</scope>
    <source>
        <strain evidence="3 5">CAVE-375</strain>
    </source>
</reference>
<evidence type="ECO:0000313" key="4">
    <source>
        <dbReference type="Proteomes" id="UP000254537"/>
    </source>
</evidence>
<feature type="transmembrane region" description="Helical" evidence="1">
    <location>
        <begin position="32"/>
        <end position="56"/>
    </location>
</feature>
<evidence type="ECO:0000256" key="1">
    <source>
        <dbReference type="SAM" id="Phobius"/>
    </source>
</evidence>
<name>A0A345Y5E7_9NEIS</name>
<keyword evidence="1" id="KW-0472">Membrane</keyword>
<evidence type="ECO:0000313" key="2">
    <source>
        <dbReference type="EMBL" id="AXK39149.1"/>
    </source>
</evidence>
<dbReference type="KEGG" id="ccah:DWG20_06720"/>
<accession>A0A345Y5E7</accession>
<proteinExistence type="predicted"/>
<evidence type="ECO:0000313" key="5">
    <source>
        <dbReference type="Proteomes" id="UP000290682"/>
    </source>
</evidence>
<dbReference type="RefSeq" id="WP_115433084.1">
    <property type="nucleotide sequence ID" value="NZ_CP031337.1"/>
</dbReference>
<dbReference type="AlphaFoldDB" id="A0A345Y5E7"/>
<dbReference type="EMBL" id="REGR01000005">
    <property type="protein sequence ID" value="RXZ44019.1"/>
    <property type="molecule type" value="Genomic_DNA"/>
</dbReference>
<sequence length="57" mass="5948">MALWAAFKAVVSAAFGVRRGAAAREDVKLKPLQVIVAALIAAGLFVGALLLLVNWIS</sequence>
<dbReference type="InterPro" id="IPR021344">
    <property type="entry name" value="DUF2970"/>
</dbReference>
<dbReference type="Proteomes" id="UP000254537">
    <property type="component" value="Chromosome"/>
</dbReference>
<reference evidence="2 4" key="1">
    <citation type="submission" date="2018-07" db="EMBL/GenBank/DDBJ databases">
        <title>Crenobacter cavernae sp. nov., isolated from a karst cave.</title>
        <authorList>
            <person name="Zhu H."/>
        </authorList>
    </citation>
    <scope>NUCLEOTIDE SEQUENCE [LARGE SCALE GENOMIC DNA]</scope>
    <source>
        <strain evidence="2 4">K1W11S-77</strain>
    </source>
</reference>
<protein>
    <submittedName>
        <fullName evidence="2">DUF2970 domain-containing protein</fullName>
    </submittedName>
</protein>
<evidence type="ECO:0000313" key="3">
    <source>
        <dbReference type="EMBL" id="RXZ44019.1"/>
    </source>
</evidence>
<keyword evidence="5" id="KW-1185">Reference proteome</keyword>
<gene>
    <name evidence="2" type="ORF">DWG20_06720</name>
    <name evidence="3" type="ORF">EBB06_07580</name>
</gene>
<dbReference type="Proteomes" id="UP000290682">
    <property type="component" value="Unassembled WGS sequence"/>
</dbReference>
<dbReference type="EMBL" id="CP031337">
    <property type="protein sequence ID" value="AXK39149.1"/>
    <property type="molecule type" value="Genomic_DNA"/>
</dbReference>
<keyword evidence="1" id="KW-1133">Transmembrane helix</keyword>